<dbReference type="InterPro" id="IPR029069">
    <property type="entry name" value="HotDog_dom_sf"/>
</dbReference>
<organism evidence="4 5">
    <name type="scientific">Streptomyces meridianus</name>
    <dbReference type="NCBI Taxonomy" id="2938945"/>
    <lineage>
        <taxon>Bacteria</taxon>
        <taxon>Bacillati</taxon>
        <taxon>Actinomycetota</taxon>
        <taxon>Actinomycetes</taxon>
        <taxon>Kitasatosporales</taxon>
        <taxon>Streptomycetaceae</taxon>
        <taxon>Streptomyces</taxon>
    </lineage>
</organism>
<dbReference type="Gene3D" id="3.10.129.10">
    <property type="entry name" value="Hotdog Thioesterase"/>
    <property type="match status" value="1"/>
</dbReference>
<dbReference type="EMBL" id="JAMQGM010000028">
    <property type="protein sequence ID" value="MCM2578339.1"/>
    <property type="molecule type" value="Genomic_DNA"/>
</dbReference>
<evidence type="ECO:0000256" key="2">
    <source>
        <dbReference type="SAM" id="MobiDB-lite"/>
    </source>
</evidence>
<dbReference type="Proteomes" id="UP001167160">
    <property type="component" value="Unassembled WGS sequence"/>
</dbReference>
<feature type="domain" description="MaoC-like" evidence="3">
    <location>
        <begin position="194"/>
        <end position="261"/>
    </location>
</feature>
<keyword evidence="5" id="KW-1185">Reference proteome</keyword>
<dbReference type="Pfam" id="PF01575">
    <property type="entry name" value="MaoC_dehydratas"/>
    <property type="match status" value="1"/>
</dbReference>
<dbReference type="PANTHER" id="PTHR43841">
    <property type="entry name" value="3-HYDROXYACYL-THIOESTER DEHYDRATASE HTDX-RELATED"/>
    <property type="match status" value="1"/>
</dbReference>
<dbReference type="SUPFAM" id="SSF54637">
    <property type="entry name" value="Thioesterase/thiol ester dehydrase-isomerase"/>
    <property type="match status" value="2"/>
</dbReference>
<evidence type="ECO:0000313" key="4">
    <source>
        <dbReference type="EMBL" id="MCM2578339.1"/>
    </source>
</evidence>
<name>A0ABT0X7E7_9ACTN</name>
<proteinExistence type="inferred from homology"/>
<feature type="region of interest" description="Disordered" evidence="2">
    <location>
        <begin position="155"/>
        <end position="186"/>
    </location>
</feature>
<evidence type="ECO:0000313" key="5">
    <source>
        <dbReference type="Proteomes" id="UP001167160"/>
    </source>
</evidence>
<accession>A0ABT0X7E7</accession>
<dbReference type="PANTHER" id="PTHR43841:SF1">
    <property type="entry name" value="3-HYDROXYACYL-THIOESTER DEHYDRATASE X"/>
    <property type="match status" value="1"/>
</dbReference>
<reference evidence="4" key="1">
    <citation type="journal article" date="2023" name="Int. J. Syst. Evol. Microbiol.">
        <title>Streptomyces meridianus sp. nov. isolated from brackish water of the Tagus estuary in Alcochete, Portugal.</title>
        <authorList>
            <person name="Santos J.D.N."/>
            <person name="Klimek D."/>
            <person name="Calusinska M."/>
            <person name="Lobo Da Cunha A."/>
            <person name="Catita J."/>
            <person name="Goncalves H."/>
            <person name="Gonzalez I."/>
            <person name="Reyes F."/>
            <person name="Lage O.M."/>
        </authorList>
    </citation>
    <scope>NUCLEOTIDE SEQUENCE</scope>
    <source>
        <strain evidence="4">MTZ3.1</strain>
    </source>
</reference>
<dbReference type="RefSeq" id="WP_251414744.1">
    <property type="nucleotide sequence ID" value="NZ_JAMQGM010000028.1"/>
</dbReference>
<sequence>MNVVRLQRSPLLMPALARGALNGLGKRPRPDGALPPTRIELPCGRLDLGRLAAYARVCGYPRTDPLPITYPHILGFPAAARLMGDRTFPLPLLGLVHTSIEITQWAPLHAEDPLELAVYADGLRPHRKGTEVVMVTEVRRAGELVWQDRSAYLARGRSDVPGSPPPGPGAQASPSAPEPLPARTAWPLGADLGRRHAAVSGDWNPIHLYPWTARALGFPRTIAHGMWTIARCLAEREVSGEQPVRVHAEFRKPVLLPATVTLGSSGHSFDVRSGPDCARLHLTGEVVPAVDQAPA</sequence>
<comment type="caution">
    <text evidence="4">The sequence shown here is derived from an EMBL/GenBank/DDBJ whole genome shotgun (WGS) entry which is preliminary data.</text>
</comment>
<evidence type="ECO:0000256" key="1">
    <source>
        <dbReference type="ARBA" id="ARBA00005254"/>
    </source>
</evidence>
<protein>
    <recommendedName>
        <fullName evidence="3">MaoC-like domain-containing protein</fullName>
    </recommendedName>
</protein>
<gene>
    <name evidence="4" type="ORF">M1E25_13385</name>
</gene>
<dbReference type="InterPro" id="IPR002539">
    <property type="entry name" value="MaoC-like_dom"/>
</dbReference>
<evidence type="ECO:0000259" key="3">
    <source>
        <dbReference type="Pfam" id="PF01575"/>
    </source>
</evidence>
<comment type="similarity">
    <text evidence="1">Belongs to the enoyl-CoA hydratase/isomerase family.</text>
</comment>